<keyword evidence="4" id="KW-1185">Reference proteome</keyword>
<keyword evidence="2" id="KW-0732">Signal</keyword>
<dbReference type="AlphaFoldDB" id="A0A1Y2BM01"/>
<feature type="signal peptide" evidence="2">
    <location>
        <begin position="1"/>
        <end position="22"/>
    </location>
</feature>
<protein>
    <submittedName>
        <fullName evidence="3">Uncharacterized protein</fullName>
    </submittedName>
</protein>
<name>A0A1Y2BM01_9TREE</name>
<comment type="caution">
    <text evidence="3">The sequence shown here is derived from an EMBL/GenBank/DDBJ whole genome shotgun (WGS) entry which is preliminary data.</text>
</comment>
<sequence length="277" mass="28897">MRPSLRLTSLLAVALAAQLVQAGLFGSSDSTSSADASSSTSTSTSASSSTSSSSSSSSSTTNSNGTSSSTPAEVVFLQTLQTADISSMSCLITLVNMTYQTVGTCLGLTTLTTLIVSPEQNSSFSDQVTSYISGICGSAQCNQQDIADSLSLIDANCQNSINTNLIQVLQAVLTRYSSAYYTLACKVHFNGTTPACLPDTLNSSQSANNNGFFNDLVAGTDLTQYQDSVFTSAPCTGWSIQSLMFAEINSQKHSALISKTTVQPNSILVQAEVGEMY</sequence>
<gene>
    <name evidence="3" type="ORF">BCR39DRAFT_32614</name>
</gene>
<dbReference type="EMBL" id="MCFC01000001">
    <property type="protein sequence ID" value="ORY35782.1"/>
    <property type="molecule type" value="Genomic_DNA"/>
</dbReference>
<evidence type="ECO:0000256" key="2">
    <source>
        <dbReference type="SAM" id="SignalP"/>
    </source>
</evidence>
<dbReference type="InParanoid" id="A0A1Y2BM01"/>
<dbReference type="Proteomes" id="UP000193986">
    <property type="component" value="Unassembled WGS sequence"/>
</dbReference>
<dbReference type="OrthoDB" id="2592905at2759"/>
<organism evidence="3 4">
    <name type="scientific">Naematelia encephala</name>
    <dbReference type="NCBI Taxonomy" id="71784"/>
    <lineage>
        <taxon>Eukaryota</taxon>
        <taxon>Fungi</taxon>
        <taxon>Dikarya</taxon>
        <taxon>Basidiomycota</taxon>
        <taxon>Agaricomycotina</taxon>
        <taxon>Tremellomycetes</taxon>
        <taxon>Tremellales</taxon>
        <taxon>Naemateliaceae</taxon>
        <taxon>Naematelia</taxon>
    </lineage>
</organism>
<proteinExistence type="predicted"/>
<feature type="region of interest" description="Disordered" evidence="1">
    <location>
        <begin position="28"/>
        <end position="69"/>
    </location>
</feature>
<reference evidence="3 4" key="1">
    <citation type="submission" date="2016-07" db="EMBL/GenBank/DDBJ databases">
        <title>Pervasive Adenine N6-methylation of Active Genes in Fungi.</title>
        <authorList>
            <consortium name="DOE Joint Genome Institute"/>
            <person name="Mondo S.J."/>
            <person name="Dannebaum R.O."/>
            <person name="Kuo R.C."/>
            <person name="Labutti K."/>
            <person name="Haridas S."/>
            <person name="Kuo A."/>
            <person name="Salamov A."/>
            <person name="Ahrendt S.R."/>
            <person name="Lipzen A."/>
            <person name="Sullivan W."/>
            <person name="Andreopoulos W.B."/>
            <person name="Clum A."/>
            <person name="Lindquist E."/>
            <person name="Daum C."/>
            <person name="Ramamoorthy G.K."/>
            <person name="Gryganskyi A."/>
            <person name="Culley D."/>
            <person name="Magnuson J.K."/>
            <person name="James T.Y."/>
            <person name="O'Malley M.A."/>
            <person name="Stajich J.E."/>
            <person name="Spatafora J.W."/>
            <person name="Visel A."/>
            <person name="Grigoriev I.V."/>
        </authorList>
    </citation>
    <scope>NUCLEOTIDE SEQUENCE [LARGE SCALE GENOMIC DNA]</scope>
    <source>
        <strain evidence="3 4">68-887.2</strain>
    </source>
</reference>
<evidence type="ECO:0000313" key="3">
    <source>
        <dbReference type="EMBL" id="ORY35782.1"/>
    </source>
</evidence>
<evidence type="ECO:0000256" key="1">
    <source>
        <dbReference type="SAM" id="MobiDB-lite"/>
    </source>
</evidence>
<evidence type="ECO:0000313" key="4">
    <source>
        <dbReference type="Proteomes" id="UP000193986"/>
    </source>
</evidence>
<accession>A0A1Y2BM01</accession>
<feature type="chain" id="PRO_5012463367" evidence="2">
    <location>
        <begin position="23"/>
        <end position="277"/>
    </location>
</feature>